<proteinExistence type="predicted"/>
<reference evidence="3" key="1">
    <citation type="submission" date="2021-11" db="EMBL/GenBank/DDBJ databases">
        <authorList>
            <person name="Islam A."/>
            <person name="Islam S."/>
            <person name="Flora M.S."/>
            <person name="Rahman M."/>
            <person name="Ziaur R.M."/>
            <person name="Epstein J.H."/>
            <person name="Hassan M."/>
            <person name="Klassen M."/>
            <person name="Woodard K."/>
            <person name="Webb A."/>
            <person name="Webby R.J."/>
            <person name="El Zowalaty M.E."/>
        </authorList>
    </citation>
    <scope>NUCLEOTIDE SEQUENCE</scope>
    <source>
        <strain evidence="3">Pbs3</strain>
    </source>
</reference>
<feature type="compositionally biased region" description="Basic and acidic residues" evidence="1">
    <location>
        <begin position="77"/>
        <end position="88"/>
    </location>
</feature>
<evidence type="ECO:0000259" key="2">
    <source>
        <dbReference type="PROSITE" id="PS50020"/>
    </source>
</evidence>
<dbReference type="Gene3D" id="2.20.70.10">
    <property type="match status" value="1"/>
</dbReference>
<sequence>MVNPPRKARHDDDIRHMSMLKDGWEQFTSPEGHLYYYNSDTKESKWEYPFKEKKAVSSKSMYGSHNDTTCVFDQDDPVMRSEHIINDKSKRRKKKKKNDEQKTEKIVTKPSNVMVLKLQASLGEKLGTIQIGRPPMLNLQRDGVSDITGSSTVKEIKTSLIVSLEDQYEAETAGMSAAERLRFLRRKRQENMMSKRESLTGDDFMTEVANNMKKKGVIVRRKEGHEDDEKIVSWEKQEKAEEERKRKQMEMELEAKKQEIERKKRQIQVATEREEQREQEHAEQLKLERRKQEQEIENRKKQRNKEKKTEKQEEDDEVSDRNASPLSDCHRASAYGHVQNHFSAVGNSVYQDDKNLDVSLPERAKHTRNSQSQGNKHGTGVNKQPMKHVKSVEDDHLPANDRLNARTGVNADTVQDEKRDERSVQKQRKKDMLVASTLRSETSEFPRPKSTSSLNELNEDFQTCSTSTIDVDEDAKVSEKQLRRERRRMKTMKAALAAQNLNQTGDQDDAQPAKSSEPHTDSRNGPTLGFVRADGSPTSEQPLAGQPPLRGEMNAPYPYMMMSPPPSSCGYYYPYMQPYSMPLPLYPPVIVPPGYQSLPSAYQSLPSAYQSLPSGYQSLPSGYQSLPTGYQSLPPTPPHSTDGVAAALALTTYGTDLTLANAYGYDVNFGGIRSGLESSTCDCCKGTGVGLVEKNGVCAHCNRLRLAFIVDSAQMRLRCSVCGGWGFRLLQANGMCQHCTRNTAQKSLQRLSAARRPSSVASTIAAAQPRQTSAATKLRKDGFNDIDWDQSSSDDSDWDD</sequence>
<feature type="region of interest" description="Disordered" evidence="1">
    <location>
        <begin position="498"/>
        <end position="550"/>
    </location>
</feature>
<accession>A0AAU9L6U8</accession>
<feature type="region of interest" description="Disordered" evidence="1">
    <location>
        <begin position="353"/>
        <end position="457"/>
    </location>
</feature>
<feature type="region of interest" description="Disordered" evidence="1">
    <location>
        <begin position="759"/>
        <end position="800"/>
    </location>
</feature>
<feature type="compositionally biased region" description="Basic and acidic residues" evidence="1">
    <location>
        <begin position="220"/>
        <end position="262"/>
    </location>
</feature>
<gene>
    <name evidence="3" type="ORF">PBS003_LOCUS7101</name>
</gene>
<organism evidence="3 4">
    <name type="scientific">Peronospora belbahrii</name>
    <dbReference type="NCBI Taxonomy" id="622444"/>
    <lineage>
        <taxon>Eukaryota</taxon>
        <taxon>Sar</taxon>
        <taxon>Stramenopiles</taxon>
        <taxon>Oomycota</taxon>
        <taxon>Peronosporomycetes</taxon>
        <taxon>Peronosporales</taxon>
        <taxon>Peronosporaceae</taxon>
        <taxon>Peronospora</taxon>
    </lineage>
</organism>
<dbReference type="AlphaFoldDB" id="A0AAU9L6U8"/>
<dbReference type="InterPro" id="IPR001202">
    <property type="entry name" value="WW_dom"/>
</dbReference>
<dbReference type="PROSITE" id="PS50020">
    <property type="entry name" value="WW_DOMAIN_2"/>
    <property type="match status" value="1"/>
</dbReference>
<feature type="region of interest" description="Disordered" evidence="1">
    <location>
        <begin position="214"/>
        <end position="332"/>
    </location>
</feature>
<feature type="compositionally biased region" description="Basic and acidic residues" evidence="1">
    <location>
        <begin position="415"/>
        <end position="424"/>
    </location>
</feature>
<dbReference type="SMART" id="SM00456">
    <property type="entry name" value="WW"/>
    <property type="match status" value="1"/>
</dbReference>
<feature type="compositionally biased region" description="Basic and acidic residues" evidence="1">
    <location>
        <begin position="353"/>
        <end position="364"/>
    </location>
</feature>
<dbReference type="EMBL" id="CAKKTJ010000324">
    <property type="protein sequence ID" value="CAH0480479.1"/>
    <property type="molecule type" value="Genomic_DNA"/>
</dbReference>
<dbReference type="Proteomes" id="UP001160483">
    <property type="component" value="Unassembled WGS sequence"/>
</dbReference>
<feature type="region of interest" description="Disordered" evidence="1">
    <location>
        <begin position="70"/>
        <end position="104"/>
    </location>
</feature>
<evidence type="ECO:0000313" key="3">
    <source>
        <dbReference type="EMBL" id="CAH0480479.1"/>
    </source>
</evidence>
<dbReference type="CDD" id="cd00201">
    <property type="entry name" value="WW"/>
    <property type="match status" value="1"/>
</dbReference>
<dbReference type="Pfam" id="PF00397">
    <property type="entry name" value="WW"/>
    <property type="match status" value="1"/>
</dbReference>
<dbReference type="SUPFAM" id="SSF51045">
    <property type="entry name" value="WW domain"/>
    <property type="match status" value="1"/>
</dbReference>
<feature type="compositionally biased region" description="Basic and acidic residues" evidence="1">
    <location>
        <begin position="390"/>
        <end position="399"/>
    </location>
</feature>
<evidence type="ECO:0000256" key="1">
    <source>
        <dbReference type="SAM" id="MobiDB-lite"/>
    </source>
</evidence>
<comment type="caution">
    <text evidence="3">The sequence shown here is derived from an EMBL/GenBank/DDBJ whole genome shotgun (WGS) entry which is preliminary data.</text>
</comment>
<protein>
    <recommendedName>
        <fullName evidence="2">WW domain-containing protein</fullName>
    </recommendedName>
</protein>
<feature type="compositionally biased region" description="Acidic residues" evidence="1">
    <location>
        <begin position="784"/>
        <end position="800"/>
    </location>
</feature>
<dbReference type="InterPro" id="IPR036020">
    <property type="entry name" value="WW_dom_sf"/>
</dbReference>
<feature type="domain" description="WW" evidence="2">
    <location>
        <begin position="18"/>
        <end position="51"/>
    </location>
</feature>
<feature type="compositionally biased region" description="Basic and acidic residues" evidence="1">
    <location>
        <begin position="271"/>
        <end position="299"/>
    </location>
</feature>
<name>A0AAU9L6U8_9STRA</name>
<evidence type="ECO:0000313" key="4">
    <source>
        <dbReference type="Proteomes" id="UP001160483"/>
    </source>
</evidence>